<evidence type="ECO:0000256" key="1">
    <source>
        <dbReference type="ARBA" id="ARBA00022729"/>
    </source>
</evidence>
<feature type="domain" description="Outer membrane protein beta-barrel" evidence="3">
    <location>
        <begin position="9"/>
        <end position="185"/>
    </location>
</feature>
<name>A0ABS2HL47_9VIBR</name>
<dbReference type="SUPFAM" id="SSF56925">
    <property type="entry name" value="OMPA-like"/>
    <property type="match status" value="1"/>
</dbReference>
<comment type="caution">
    <text evidence="4">The sequence shown here is derived from an EMBL/GenBank/DDBJ whole genome shotgun (WGS) entry which is preliminary data.</text>
</comment>
<dbReference type="RefSeq" id="WP_205158947.1">
    <property type="nucleotide sequence ID" value="NZ_JAFEUM010000005.1"/>
</dbReference>
<evidence type="ECO:0000313" key="4">
    <source>
        <dbReference type="EMBL" id="MBM7037416.1"/>
    </source>
</evidence>
<feature type="chain" id="PRO_5045166470" evidence="2">
    <location>
        <begin position="20"/>
        <end position="186"/>
    </location>
</feature>
<dbReference type="Pfam" id="PF13505">
    <property type="entry name" value="OMP_b-brl"/>
    <property type="match status" value="1"/>
</dbReference>
<gene>
    <name evidence="4" type="ORF">JQC93_13455</name>
</gene>
<dbReference type="EMBL" id="JAFEUM010000005">
    <property type="protein sequence ID" value="MBM7037416.1"/>
    <property type="molecule type" value="Genomic_DNA"/>
</dbReference>
<dbReference type="InterPro" id="IPR027385">
    <property type="entry name" value="Beta-barrel_OMP"/>
</dbReference>
<dbReference type="Gene3D" id="2.40.160.20">
    <property type="match status" value="1"/>
</dbReference>
<feature type="signal peptide" evidence="2">
    <location>
        <begin position="1"/>
        <end position="19"/>
    </location>
</feature>
<evidence type="ECO:0000259" key="3">
    <source>
        <dbReference type="Pfam" id="PF13505"/>
    </source>
</evidence>
<keyword evidence="1 2" id="KW-0732">Signal</keyword>
<sequence>MIKKIVCVSLAIASFSLSAAIKPYPNDYVYFSLGNVGFDTPDFGETSIQPSFGLGWGHNFSQHFAVEGLFRYSESEIDNSADNAEVSLSYYTFGLSGLASTGPLFDTPFSLYGRASGLYTIANLYSDGARDGNESGVLFNIGGGIQWDIGDNFWVKGEYLISVADTGLSDFYNSYDGIQLSIGKNF</sequence>
<keyword evidence="5" id="KW-1185">Reference proteome</keyword>
<proteinExistence type="predicted"/>
<evidence type="ECO:0000313" key="5">
    <source>
        <dbReference type="Proteomes" id="UP000809621"/>
    </source>
</evidence>
<organism evidence="4 5">
    <name type="scientific">Vibrio ulleungensis</name>
    <dbReference type="NCBI Taxonomy" id="2807619"/>
    <lineage>
        <taxon>Bacteria</taxon>
        <taxon>Pseudomonadati</taxon>
        <taxon>Pseudomonadota</taxon>
        <taxon>Gammaproteobacteria</taxon>
        <taxon>Vibrionales</taxon>
        <taxon>Vibrionaceae</taxon>
        <taxon>Vibrio</taxon>
    </lineage>
</organism>
<dbReference type="Proteomes" id="UP000809621">
    <property type="component" value="Unassembled WGS sequence"/>
</dbReference>
<protein>
    <submittedName>
        <fullName evidence="4">Porin family protein</fullName>
    </submittedName>
</protein>
<dbReference type="InterPro" id="IPR011250">
    <property type="entry name" value="OMP/PagP_B-barrel"/>
</dbReference>
<evidence type="ECO:0000256" key="2">
    <source>
        <dbReference type="SAM" id="SignalP"/>
    </source>
</evidence>
<accession>A0ABS2HL47</accession>
<reference evidence="4 5" key="1">
    <citation type="submission" date="2021-02" db="EMBL/GenBank/DDBJ databases">
        <authorList>
            <person name="Park J.-S."/>
        </authorList>
    </citation>
    <scope>NUCLEOTIDE SEQUENCE [LARGE SCALE GENOMIC DNA]</scope>
    <source>
        <strain evidence="4 5">188UL20-2</strain>
    </source>
</reference>